<gene>
    <name evidence="1" type="ORF">QBZ16_004337</name>
</gene>
<organism evidence="1 2">
    <name type="scientific">Prototheca wickerhamii</name>
    <dbReference type="NCBI Taxonomy" id="3111"/>
    <lineage>
        <taxon>Eukaryota</taxon>
        <taxon>Viridiplantae</taxon>
        <taxon>Chlorophyta</taxon>
        <taxon>core chlorophytes</taxon>
        <taxon>Trebouxiophyceae</taxon>
        <taxon>Chlorellales</taxon>
        <taxon>Chlorellaceae</taxon>
        <taxon>Prototheca</taxon>
    </lineage>
</organism>
<sequence>MMSAYEEDSSGLVTFPDVAFGNSGARIKVMRHVRLGPSVLAPDAWWPQGRPLPSVDLGIGGQLNFDTAAVQPKARLKFQDWLSLRLLPVPSIKLQKRFVIPGAGAGVKVSYECPLEELRSFWQPPARLMVSIESGGPRGFRLTQGGVEFDQRFVIPGGKAVVRAAGQLGLPPRLPLEEDEPPCPGDAAAGWSQGPLVTHVGCREC</sequence>
<accession>A0AAD9MHX2</accession>
<evidence type="ECO:0000313" key="1">
    <source>
        <dbReference type="EMBL" id="KAK2077492.1"/>
    </source>
</evidence>
<comment type="caution">
    <text evidence="1">The sequence shown here is derived from an EMBL/GenBank/DDBJ whole genome shotgun (WGS) entry which is preliminary data.</text>
</comment>
<evidence type="ECO:0000313" key="2">
    <source>
        <dbReference type="Proteomes" id="UP001255856"/>
    </source>
</evidence>
<dbReference type="Proteomes" id="UP001255856">
    <property type="component" value="Unassembled WGS sequence"/>
</dbReference>
<dbReference type="EMBL" id="JASFZW010000006">
    <property type="protein sequence ID" value="KAK2077492.1"/>
    <property type="molecule type" value="Genomic_DNA"/>
</dbReference>
<proteinExistence type="predicted"/>
<protein>
    <submittedName>
        <fullName evidence="1">Uncharacterized protein</fullName>
    </submittedName>
</protein>
<reference evidence="1" key="1">
    <citation type="submission" date="2021-01" db="EMBL/GenBank/DDBJ databases">
        <authorList>
            <person name="Eckstrom K.M.E."/>
        </authorList>
    </citation>
    <scope>NUCLEOTIDE SEQUENCE</scope>
    <source>
        <strain evidence="1">UVCC 0001</strain>
    </source>
</reference>
<keyword evidence="2" id="KW-1185">Reference proteome</keyword>
<dbReference type="AlphaFoldDB" id="A0AAD9MHX2"/>
<name>A0AAD9MHX2_PROWI</name>